<organism evidence="1 2">
    <name type="scientific">Araneus ventricosus</name>
    <name type="common">Orbweaver spider</name>
    <name type="synonym">Epeira ventricosa</name>
    <dbReference type="NCBI Taxonomy" id="182803"/>
    <lineage>
        <taxon>Eukaryota</taxon>
        <taxon>Metazoa</taxon>
        <taxon>Ecdysozoa</taxon>
        <taxon>Arthropoda</taxon>
        <taxon>Chelicerata</taxon>
        <taxon>Arachnida</taxon>
        <taxon>Araneae</taxon>
        <taxon>Araneomorphae</taxon>
        <taxon>Entelegynae</taxon>
        <taxon>Araneoidea</taxon>
        <taxon>Araneidae</taxon>
        <taxon>Araneus</taxon>
    </lineage>
</organism>
<dbReference type="AlphaFoldDB" id="A0A4Y2L6W8"/>
<comment type="caution">
    <text evidence="1">The sequence shown here is derived from an EMBL/GenBank/DDBJ whole genome shotgun (WGS) entry which is preliminary data.</text>
</comment>
<protein>
    <submittedName>
        <fullName evidence="1">Uncharacterized protein</fullName>
    </submittedName>
</protein>
<name>A0A4Y2L6W8_ARAVE</name>
<sequence length="106" mass="12082">MPFLDACLLTKPSQPLECDAMMTHALRLTDVTRFGGQPAVSSLFEVWYFVDVTFPVNGKVTSPQPNLGYFRIDPFKQLTENCFYFHRPIVCLSCHSWFSILSNQTA</sequence>
<evidence type="ECO:0000313" key="1">
    <source>
        <dbReference type="EMBL" id="GBN09547.1"/>
    </source>
</evidence>
<gene>
    <name evidence="1" type="ORF">AVEN_166025_1</name>
</gene>
<accession>A0A4Y2L6W8</accession>
<proteinExistence type="predicted"/>
<reference evidence="1 2" key="1">
    <citation type="journal article" date="2019" name="Sci. Rep.">
        <title>Orb-weaving spider Araneus ventricosus genome elucidates the spidroin gene catalogue.</title>
        <authorList>
            <person name="Kono N."/>
            <person name="Nakamura H."/>
            <person name="Ohtoshi R."/>
            <person name="Moran D.A.P."/>
            <person name="Shinohara A."/>
            <person name="Yoshida Y."/>
            <person name="Fujiwara M."/>
            <person name="Mori M."/>
            <person name="Tomita M."/>
            <person name="Arakawa K."/>
        </authorList>
    </citation>
    <scope>NUCLEOTIDE SEQUENCE [LARGE SCALE GENOMIC DNA]</scope>
</reference>
<evidence type="ECO:0000313" key="2">
    <source>
        <dbReference type="Proteomes" id="UP000499080"/>
    </source>
</evidence>
<dbReference type="Proteomes" id="UP000499080">
    <property type="component" value="Unassembled WGS sequence"/>
</dbReference>
<keyword evidence="2" id="KW-1185">Reference proteome</keyword>
<dbReference type="EMBL" id="BGPR01005369">
    <property type="protein sequence ID" value="GBN09547.1"/>
    <property type="molecule type" value="Genomic_DNA"/>
</dbReference>